<feature type="coiled-coil region" evidence="1">
    <location>
        <begin position="391"/>
        <end position="475"/>
    </location>
</feature>
<feature type="compositionally biased region" description="Basic residues" evidence="2">
    <location>
        <begin position="951"/>
        <end position="967"/>
    </location>
</feature>
<organism evidence="3 4">
    <name type="scientific">Pseudocohnilembus persalinus</name>
    <name type="common">Ciliate</name>
    <dbReference type="NCBI Taxonomy" id="266149"/>
    <lineage>
        <taxon>Eukaryota</taxon>
        <taxon>Sar</taxon>
        <taxon>Alveolata</taxon>
        <taxon>Ciliophora</taxon>
        <taxon>Intramacronucleata</taxon>
        <taxon>Oligohymenophorea</taxon>
        <taxon>Scuticociliatia</taxon>
        <taxon>Philasterida</taxon>
        <taxon>Pseudocohnilembidae</taxon>
        <taxon>Pseudocohnilembus</taxon>
    </lineage>
</organism>
<feature type="compositionally biased region" description="Low complexity" evidence="2">
    <location>
        <begin position="1007"/>
        <end position="1019"/>
    </location>
</feature>
<name>A0A0V0R7V7_PSEPJ</name>
<feature type="compositionally biased region" description="Acidic residues" evidence="2">
    <location>
        <begin position="753"/>
        <end position="773"/>
    </location>
</feature>
<evidence type="ECO:0000313" key="4">
    <source>
        <dbReference type="Proteomes" id="UP000054937"/>
    </source>
</evidence>
<dbReference type="PANTHER" id="PTHR13601:SF2">
    <property type="entry name" value="GAMETOGENETIN-BINDING PROTEIN 2"/>
    <property type="match status" value="1"/>
</dbReference>
<sequence>MSKSKSKKSQDQKEKEVENFQPIVLFNNQNMNLQTAEGQQQFQRVLSEQLSYLEIEEKKEATLLGEQLFQQYISQYVICLGCASELQKFVTNLLNMAEDKKKLLRFEDIIIYQDRKIDIWQDNIVQLVERNMRDLNQINQIDESLYQQNLEAHLKKRSFCQQCRENILGTYRELIRDAQDENELDDDDYQDQIYEDDEVQQHQQQQFQNEHSQNCRVHGPRNLQQQQDQYQNHIQQNGRNDCIQQNINNQHIHTIECQKYNQQCSNDDIQQFQNSCKVHGNLYNNSQRNQQEQLQQQQIQQQQNQPVKKNVCQCHCHNIQSNLDIQQQGGTCVLCGCSKVVKRTNNIQYEHQCAENISQKQAEMYEKFSIFENDSGTNEDMSVSTNYSNGIQQQNLQHQHHEKENKKKQDKYIRDFCRKQQKMLLKQLQMKMQEQQEKIQFLSQKRLDLQGQIQKQKLIRYLDNLQQDYEKLETLKLNDQNFFQKQHQKKIRKTMNLNQDNMEEQYCDDDESRVQKKIIKKLITKFLKYNQETAQYLEEQIKRNIDNSHLNLFTQLKGSDKRVLNINDCVKFIQKGLQIESKKHIQKLQRKRKQRKENQGQNQVGNEQIQSCQEGCGVQQQKGNKNKKLKQKILKLKLQNQRCQEEKDEENQDQGEDQYNKNHEKYENQYSDESDGDSEEIEEGEEEEEDEDDDQYGEEDEYDDDDDDEDEDEEYEEIEYTSYLPGPLPGQNFTEGQIFEQINRQNLQKYEGSEGEESGEEGEDSESDSDDEDIHNFTLEGEEGGEEDDDYDDEDEEDEEDEDGEDDGEEYEDDNCDFDFQQEGNNSVLKYLRYNKEKRKIIVPLQKNIFNEILQRSEMEIKAKHANNKETSQQELLICLGKTLKDQIQNFWKKKKSEEIVKYLFLKICSNCLLDNIQQKYEKKLSKSGGYQTILEEYLQEQENAEESKKEKLRKKKERKKEKKRIQKQQQEIEEQQKQQQEMEKKIQREQERKGKQKKKDEKEQQKQQNLQKEQQNQLEKQKQKQKQQLMSQNNSADKSKQLRNEMGNQKISNLISIQNKEQEMEHSTTNDNSAEINLHNQQCSQIYNKNQEMCLKEVDSQDLDQDVQENQLMNCEIDEEEMENLKVILQKKREQQRLDLKNKFMNLISEKK</sequence>
<dbReference type="InterPro" id="IPR026073">
    <property type="entry name" value="GGNBP2"/>
</dbReference>
<dbReference type="OMA" id="HTLGQSH"/>
<feature type="compositionally biased region" description="Basic and acidic residues" evidence="2">
    <location>
        <begin position="975"/>
        <end position="1006"/>
    </location>
</feature>
<dbReference type="Proteomes" id="UP000054937">
    <property type="component" value="Unassembled WGS sequence"/>
</dbReference>
<evidence type="ECO:0000256" key="2">
    <source>
        <dbReference type="SAM" id="MobiDB-lite"/>
    </source>
</evidence>
<feature type="compositionally biased region" description="Acidic residues" evidence="2">
    <location>
        <begin position="646"/>
        <end position="656"/>
    </location>
</feature>
<dbReference type="InParanoid" id="A0A0V0R7V7"/>
<dbReference type="EMBL" id="LDAU01000025">
    <property type="protein sequence ID" value="KRX10577.1"/>
    <property type="molecule type" value="Genomic_DNA"/>
</dbReference>
<dbReference type="GO" id="GO:0005737">
    <property type="term" value="C:cytoplasm"/>
    <property type="evidence" value="ECO:0007669"/>
    <property type="project" value="TreeGrafter"/>
</dbReference>
<accession>A0A0V0R7V7</accession>
<gene>
    <name evidence="3" type="ORF">PPERSA_05397</name>
</gene>
<evidence type="ECO:0000313" key="3">
    <source>
        <dbReference type="EMBL" id="KRX10577.1"/>
    </source>
</evidence>
<dbReference type="PANTHER" id="PTHR13601">
    <property type="entry name" value="GAMETOGENETIN-BINDING PROTEIN 2"/>
    <property type="match status" value="1"/>
</dbReference>
<comment type="caution">
    <text evidence="3">The sequence shown here is derived from an EMBL/GenBank/DDBJ whole genome shotgun (WGS) entry which is preliminary data.</text>
</comment>
<keyword evidence="1" id="KW-0175">Coiled coil</keyword>
<reference evidence="3 4" key="1">
    <citation type="journal article" date="2015" name="Sci. Rep.">
        <title>Genome of the facultative scuticociliatosis pathogen Pseudocohnilembus persalinus provides insight into its virulence through horizontal gene transfer.</title>
        <authorList>
            <person name="Xiong J."/>
            <person name="Wang G."/>
            <person name="Cheng J."/>
            <person name="Tian M."/>
            <person name="Pan X."/>
            <person name="Warren A."/>
            <person name="Jiang C."/>
            <person name="Yuan D."/>
            <person name="Miao W."/>
        </authorList>
    </citation>
    <scope>NUCLEOTIDE SEQUENCE [LARGE SCALE GENOMIC DNA]</scope>
    <source>
        <strain evidence="3">36N120E</strain>
    </source>
</reference>
<dbReference type="OrthoDB" id="297210at2759"/>
<protein>
    <submittedName>
        <fullName evidence="3">Uncharacterized protein</fullName>
    </submittedName>
</protein>
<feature type="compositionally biased region" description="Basic and acidic residues" evidence="2">
    <location>
        <begin position="658"/>
        <end position="667"/>
    </location>
</feature>
<proteinExistence type="predicted"/>
<feature type="region of interest" description="Disordered" evidence="2">
    <location>
        <begin position="640"/>
        <end position="821"/>
    </location>
</feature>
<feature type="compositionally biased region" description="Acidic residues" evidence="2">
    <location>
        <begin position="780"/>
        <end position="817"/>
    </location>
</feature>
<dbReference type="AlphaFoldDB" id="A0A0V0R7V7"/>
<evidence type="ECO:0000256" key="1">
    <source>
        <dbReference type="SAM" id="Coils"/>
    </source>
</evidence>
<feature type="compositionally biased region" description="Polar residues" evidence="2">
    <location>
        <begin position="731"/>
        <end position="748"/>
    </location>
</feature>
<dbReference type="GO" id="GO:0005634">
    <property type="term" value="C:nucleus"/>
    <property type="evidence" value="ECO:0007669"/>
    <property type="project" value="TreeGrafter"/>
</dbReference>
<keyword evidence="4" id="KW-1185">Reference proteome</keyword>
<feature type="region of interest" description="Disordered" evidence="2">
    <location>
        <begin position="945"/>
        <end position="1041"/>
    </location>
</feature>
<feature type="compositionally biased region" description="Acidic residues" evidence="2">
    <location>
        <begin position="670"/>
        <end position="719"/>
    </location>
</feature>